<reference evidence="7 8" key="1">
    <citation type="submission" date="2018-07" db="EMBL/GenBank/DDBJ databases">
        <authorList>
            <person name="Zhang Y."/>
            <person name="Wang L."/>
            <person name="Ma S."/>
        </authorList>
    </citation>
    <scope>NUCLEOTIDE SEQUENCE [LARGE SCALE GENOMIC DNA]</scope>
    <source>
        <strain evidence="7 8">4-2</strain>
    </source>
</reference>
<sequence length="978" mass="111097">MCMQQIWSDVELRAHWIVSDAELGLLKGISEPRRLTLCYYLKYFQLHARFPTSLDFVSPQVLEFLASQIGSADDNGLPVVPKRTARFYRRQVVAFLDIQHFDKEARAVFLEWLVETVLPTAPNEATSDAAITGWFLSKRMIRPKAKALANLMAKAERRFERSLFARIAGRLSDDHRARLDALLETADGLSPFAEVSRSSGAASVENVLRTVTRLETVCAVRLDRTILADVHPDIIERFRLRAGTEDAWDMRRHPDETRYALLCCFLIPRAAELTDELGDLLISITHKISARAETKVIKELVAEFRKVEGKTTLLFKMALAAEAEPTGRVCDVIFPVVSQKTISDLANEYRTENPSFSYRVHRKIRRSYAQHYRRILPVILKTLTFRSNNQNWRTLLDAIEVLAADTSRKPQYFSLDEVPLDGVVRPKWRDIVIEPGPGGQSRINRLNYEICVLQSLRERLRTKEVWIEGAARYCNPDQDLPQDFDARREQYFQDLGQPLEAGFFVERLKGDLIAALDVFNRDLPSNKDVALKSRGGKIRISLKPLQAQDDPAMLDALKEELTRRWPMTNLLDVLKEVDLRIGFTKSFPTAAARQALSGDEVSRRLLLALYGIGTNIGLKAIAAGPHNVTYKELLYIRQRFIHKNALRAATRAIADATNRVRATDIWGDGSSSCASDSTQLGSWDQNLMTEWHQRYGGRGVMIYWHVDARATCIHSQLKQVSSSEVASMIEGVLHHGTDLEIDRQFVDTHGQSVVGFALCYLLGFELMPRFKGIARQKLVRALPKSERAYPNLEPLFVPKPINWDLIAQHYDEMVKLATALKQRTAEPEAILRRFIRGQSHPVFAALLELGKAAKTIFLCKYLGDKDLRREINSGLNVIERWNGVNDFIFYGNGNELVSNRRDDQEISVLSLHLLQASMVYVNTLMIQDILADQVWRKKMTTRDMAALNPLPHSHINPYGVFDLDMTTRLPPNDMPVAA</sequence>
<organism evidence="7 8">
    <name type="scientific">Paracoccus alkanivorans</name>
    <dbReference type="NCBI Taxonomy" id="2116655"/>
    <lineage>
        <taxon>Bacteria</taxon>
        <taxon>Pseudomonadati</taxon>
        <taxon>Pseudomonadota</taxon>
        <taxon>Alphaproteobacteria</taxon>
        <taxon>Rhodobacterales</taxon>
        <taxon>Paracoccaceae</taxon>
        <taxon>Paracoccus</taxon>
    </lineage>
</organism>
<dbReference type="AlphaFoldDB" id="A0A3M0MFF8"/>
<evidence type="ECO:0000259" key="5">
    <source>
        <dbReference type="Pfam" id="PF01526"/>
    </source>
</evidence>
<proteinExistence type="inferred from homology"/>
<dbReference type="InterPro" id="IPR025296">
    <property type="entry name" value="DUF4158"/>
</dbReference>
<evidence type="ECO:0000313" key="8">
    <source>
        <dbReference type="Proteomes" id="UP000273516"/>
    </source>
</evidence>
<evidence type="ECO:0000256" key="4">
    <source>
        <dbReference type="ARBA" id="ARBA00023172"/>
    </source>
</evidence>
<gene>
    <name evidence="7" type="ORF">C9E81_22235</name>
</gene>
<dbReference type="InterPro" id="IPR002513">
    <property type="entry name" value="Tn3_Tnp_DDE_dom"/>
</dbReference>
<feature type="domain" description="DUF4158" evidence="6">
    <location>
        <begin position="4"/>
        <end position="155"/>
    </location>
</feature>
<evidence type="ECO:0000313" key="7">
    <source>
        <dbReference type="EMBL" id="RMC29977.1"/>
    </source>
</evidence>
<dbReference type="NCBIfam" id="NF033527">
    <property type="entry name" value="transpos_Tn3"/>
    <property type="match status" value="1"/>
</dbReference>
<keyword evidence="3" id="KW-0238">DNA-binding</keyword>
<dbReference type="Pfam" id="PF13700">
    <property type="entry name" value="DUF4158"/>
    <property type="match status" value="1"/>
</dbReference>
<dbReference type="Proteomes" id="UP000273516">
    <property type="component" value="Unassembled WGS sequence"/>
</dbReference>
<dbReference type="Pfam" id="PF01526">
    <property type="entry name" value="DDE_Tnp_Tn3"/>
    <property type="match status" value="1"/>
</dbReference>
<evidence type="ECO:0000256" key="3">
    <source>
        <dbReference type="ARBA" id="ARBA00023125"/>
    </source>
</evidence>
<protein>
    <submittedName>
        <fullName evidence="7">Tn3 family transposase</fullName>
    </submittedName>
</protein>
<dbReference type="OrthoDB" id="7281829at2"/>
<dbReference type="EMBL" id="QOKZ01000023">
    <property type="protein sequence ID" value="RMC29977.1"/>
    <property type="molecule type" value="Genomic_DNA"/>
</dbReference>
<comment type="similarity">
    <text evidence="1">Belongs to the transposase 7 family.</text>
</comment>
<feature type="domain" description="Tn3 transposase DDE" evidence="5">
    <location>
        <begin position="572"/>
        <end position="961"/>
    </location>
</feature>
<evidence type="ECO:0000259" key="6">
    <source>
        <dbReference type="Pfam" id="PF13700"/>
    </source>
</evidence>
<keyword evidence="2" id="KW-0815">Transposition</keyword>
<comment type="caution">
    <text evidence="7">The sequence shown here is derived from an EMBL/GenBank/DDBJ whole genome shotgun (WGS) entry which is preliminary data.</text>
</comment>
<dbReference type="GO" id="GO:0004803">
    <property type="term" value="F:transposase activity"/>
    <property type="evidence" value="ECO:0007669"/>
    <property type="project" value="InterPro"/>
</dbReference>
<evidence type="ECO:0000256" key="2">
    <source>
        <dbReference type="ARBA" id="ARBA00022578"/>
    </source>
</evidence>
<accession>A0A3M0MFF8</accession>
<keyword evidence="4" id="KW-0233">DNA recombination</keyword>
<dbReference type="GO" id="GO:0006313">
    <property type="term" value="P:DNA transposition"/>
    <property type="evidence" value="ECO:0007669"/>
    <property type="project" value="InterPro"/>
</dbReference>
<dbReference type="GO" id="GO:0003677">
    <property type="term" value="F:DNA binding"/>
    <property type="evidence" value="ECO:0007669"/>
    <property type="project" value="UniProtKB-KW"/>
</dbReference>
<name>A0A3M0MFF8_9RHOB</name>
<evidence type="ECO:0000256" key="1">
    <source>
        <dbReference type="ARBA" id="ARBA00009402"/>
    </source>
</evidence>
<dbReference type="InterPro" id="IPR047653">
    <property type="entry name" value="Tn3-like_transpos"/>
</dbReference>
<keyword evidence="8" id="KW-1185">Reference proteome</keyword>